<comment type="caution">
    <text evidence="1">The sequence shown here is derived from an EMBL/GenBank/DDBJ whole genome shotgun (WGS) entry which is preliminary data.</text>
</comment>
<proteinExistence type="predicted"/>
<dbReference type="Pfam" id="PF08856">
    <property type="entry name" value="DUF1826"/>
    <property type="match status" value="1"/>
</dbReference>
<organism evidence="1 2">
    <name type="scientific">Yoonia maricola</name>
    <dbReference type="NCBI Taxonomy" id="420999"/>
    <lineage>
        <taxon>Bacteria</taxon>
        <taxon>Pseudomonadati</taxon>
        <taxon>Pseudomonadota</taxon>
        <taxon>Alphaproteobacteria</taxon>
        <taxon>Rhodobacterales</taxon>
        <taxon>Paracoccaceae</taxon>
        <taxon>Yoonia</taxon>
    </lineage>
</organism>
<protein>
    <submittedName>
        <fullName evidence="1">Uncharacterized protein DUF1826</fullName>
    </submittedName>
</protein>
<reference evidence="1 2" key="1">
    <citation type="submission" date="2017-11" db="EMBL/GenBank/DDBJ databases">
        <title>Genomic Encyclopedia of Archaeal and Bacterial Type Strains, Phase II (KMG-II): From Individual Species to Whole Genera.</title>
        <authorList>
            <person name="Goeker M."/>
        </authorList>
    </citation>
    <scope>NUCLEOTIDE SEQUENCE [LARGE SCALE GENOMIC DNA]</scope>
    <source>
        <strain evidence="1 2">DSM 29128</strain>
    </source>
</reference>
<dbReference type="EMBL" id="PGTY01000004">
    <property type="protein sequence ID" value="PJI84676.1"/>
    <property type="molecule type" value="Genomic_DNA"/>
</dbReference>
<accession>A0A2M8W189</accession>
<gene>
    <name evidence="1" type="ORF">BC777_3737</name>
</gene>
<evidence type="ECO:0000313" key="1">
    <source>
        <dbReference type="EMBL" id="PJI84676.1"/>
    </source>
</evidence>
<dbReference type="AlphaFoldDB" id="A0A2M8W189"/>
<dbReference type="Proteomes" id="UP000228531">
    <property type="component" value="Unassembled WGS sequence"/>
</dbReference>
<name>A0A2M8W189_9RHOB</name>
<evidence type="ECO:0000313" key="2">
    <source>
        <dbReference type="Proteomes" id="UP000228531"/>
    </source>
</evidence>
<keyword evidence="2" id="KW-1185">Reference proteome</keyword>
<sequence length="210" mass="22664">MLARTMVRDATAGVAIAETPEDLTAFLKPGCAAAIWRRQPAPGFQNWIDTLDPTRLPQGRIILRPHAVTMAVTELCDIAKTPAGPEREQLVGDIGALADIFAGLIQASYLRLRLQPVTSNTCRKFHIDAITARLVCTYRGQGTQYGISSAGQDPTRIFSVATGAPILLRGTRWPATPATGLLHRSPPIEGTGETRLVLVLDAVDRMEDAI</sequence>
<dbReference type="InterPro" id="IPR014955">
    <property type="entry name" value="DUF1826"/>
</dbReference>